<evidence type="ECO:0000313" key="3">
    <source>
        <dbReference type="EMBL" id="BBO24464.1"/>
    </source>
</evidence>
<gene>
    <name evidence="3" type="ORF">NPRO_20590</name>
</gene>
<dbReference type="InterPro" id="IPR043717">
    <property type="entry name" value="DUF5658"/>
</dbReference>
<proteinExistence type="predicted"/>
<protein>
    <recommendedName>
        <fullName evidence="2">DUF5658 domain-containing protein</fullName>
    </recommendedName>
</protein>
<feature type="domain" description="DUF5658" evidence="2">
    <location>
        <begin position="12"/>
        <end position="97"/>
    </location>
</feature>
<dbReference type="KEGG" id="npy:NPRO_20590"/>
<dbReference type="AlphaFoldDB" id="A0A809SF35"/>
<keyword evidence="1" id="KW-0472">Membrane</keyword>
<feature type="transmembrane region" description="Helical" evidence="1">
    <location>
        <begin position="6"/>
        <end position="29"/>
    </location>
</feature>
<sequence>MLHSRVQLSTLVLATVAIFDLATTILLLGRGFSEGNPIFRWLLALGPWAFVFGKAALLAGPILLLEYARTKKPALAESATWVAALLYLFLYISHILRLW</sequence>
<feature type="transmembrane region" description="Helical" evidence="1">
    <location>
        <begin position="79"/>
        <end position="96"/>
    </location>
</feature>
<dbReference type="EMBL" id="AP021858">
    <property type="protein sequence ID" value="BBO24464.1"/>
    <property type="molecule type" value="Genomic_DNA"/>
</dbReference>
<evidence type="ECO:0000259" key="2">
    <source>
        <dbReference type="Pfam" id="PF18902"/>
    </source>
</evidence>
<feature type="transmembrane region" description="Helical" evidence="1">
    <location>
        <begin position="41"/>
        <end position="64"/>
    </location>
</feature>
<dbReference type="Proteomes" id="UP000662873">
    <property type="component" value="Chromosome"/>
</dbReference>
<name>A0A809SF35_9BACT</name>
<organism evidence="3 4">
    <name type="scientific">Candidatus Nitrosymbiomonas proteolyticus</name>
    <dbReference type="NCBI Taxonomy" id="2608984"/>
    <lineage>
        <taxon>Bacteria</taxon>
        <taxon>Bacillati</taxon>
        <taxon>Armatimonadota</taxon>
        <taxon>Armatimonadota incertae sedis</taxon>
        <taxon>Candidatus Nitrosymbiomonas</taxon>
    </lineage>
</organism>
<reference evidence="3" key="1">
    <citation type="journal article" name="DNA Res.">
        <title>The physiological potential of anammox bacteria as revealed by their core genome structure.</title>
        <authorList>
            <person name="Okubo T."/>
            <person name="Toyoda A."/>
            <person name="Fukuhara K."/>
            <person name="Uchiyama I."/>
            <person name="Harigaya Y."/>
            <person name="Kuroiwa M."/>
            <person name="Suzuki T."/>
            <person name="Murakami Y."/>
            <person name="Suwa Y."/>
            <person name="Takami H."/>
        </authorList>
    </citation>
    <scope>NUCLEOTIDE SEQUENCE</scope>
    <source>
        <strain evidence="3">317325-2</strain>
    </source>
</reference>
<keyword evidence="1" id="KW-1133">Transmembrane helix</keyword>
<accession>A0A809SF35</accession>
<evidence type="ECO:0000313" key="4">
    <source>
        <dbReference type="Proteomes" id="UP000662873"/>
    </source>
</evidence>
<evidence type="ECO:0000256" key="1">
    <source>
        <dbReference type="SAM" id="Phobius"/>
    </source>
</evidence>
<keyword evidence="1" id="KW-0812">Transmembrane</keyword>
<dbReference type="Pfam" id="PF18902">
    <property type="entry name" value="DUF5658"/>
    <property type="match status" value="1"/>
</dbReference>